<dbReference type="Proteomes" id="UP000198820">
    <property type="component" value="Unassembled WGS sequence"/>
</dbReference>
<feature type="transmembrane region" description="Helical" evidence="1">
    <location>
        <begin position="6"/>
        <end position="28"/>
    </location>
</feature>
<dbReference type="EMBL" id="FNQF01000003">
    <property type="protein sequence ID" value="SEA14033.1"/>
    <property type="molecule type" value="Genomic_DNA"/>
</dbReference>
<protein>
    <submittedName>
        <fullName evidence="2">Uncharacterized protein</fullName>
    </submittedName>
</protein>
<evidence type="ECO:0000313" key="2">
    <source>
        <dbReference type="EMBL" id="SEA14033.1"/>
    </source>
</evidence>
<evidence type="ECO:0000313" key="3">
    <source>
        <dbReference type="Proteomes" id="UP000198820"/>
    </source>
</evidence>
<reference evidence="2 3" key="1">
    <citation type="submission" date="2016-10" db="EMBL/GenBank/DDBJ databases">
        <authorList>
            <person name="de Groot N.N."/>
        </authorList>
    </citation>
    <scope>NUCLEOTIDE SEQUENCE [LARGE SCALE GENOMIC DNA]</scope>
    <source>
        <strain evidence="2 3">DSM 23581</strain>
    </source>
</reference>
<gene>
    <name evidence="2" type="ORF">SAMN05421540_103231</name>
</gene>
<accession>A0A1H3YR71</accession>
<dbReference type="InterPro" id="IPR057695">
    <property type="entry name" value="DUF7935"/>
</dbReference>
<dbReference type="STRING" id="908615.SAMN05421540_103231"/>
<keyword evidence="1" id="KW-0472">Membrane</keyword>
<keyword evidence="3" id="KW-1185">Reference proteome</keyword>
<sequence>MDNYDSILTMLIYLLPTLVVGAVAYYFFKTHTDHLAQLKYNEDLNELKKESLPVRLQAFERLTLFLERIHPGSLLQRVNPTSEDKHTYEQLLVATIEQEYEHNLIQQIYVSNKTWQAIRASKGATISLIRQVNMSENIKTAQKLREAVLTELLDKQSPSETGLEFLKNEAKQLW</sequence>
<name>A0A1H3YR71_9FLAO</name>
<dbReference type="Pfam" id="PF25589">
    <property type="entry name" value="DUF7935"/>
    <property type="match status" value="1"/>
</dbReference>
<evidence type="ECO:0000256" key="1">
    <source>
        <dbReference type="SAM" id="Phobius"/>
    </source>
</evidence>
<organism evidence="2 3">
    <name type="scientific">Psychroflexus halocasei</name>
    <dbReference type="NCBI Taxonomy" id="908615"/>
    <lineage>
        <taxon>Bacteria</taxon>
        <taxon>Pseudomonadati</taxon>
        <taxon>Bacteroidota</taxon>
        <taxon>Flavobacteriia</taxon>
        <taxon>Flavobacteriales</taxon>
        <taxon>Flavobacteriaceae</taxon>
        <taxon>Psychroflexus</taxon>
    </lineage>
</organism>
<keyword evidence="1" id="KW-1133">Transmembrane helix</keyword>
<dbReference type="AlphaFoldDB" id="A0A1H3YR71"/>
<keyword evidence="1" id="KW-0812">Transmembrane</keyword>
<proteinExistence type="predicted"/>
<dbReference type="RefSeq" id="WP_093240909.1">
    <property type="nucleotide sequence ID" value="NZ_FNQF01000003.1"/>
</dbReference>